<dbReference type="SUPFAM" id="SSF52540">
    <property type="entry name" value="P-loop containing nucleoside triphosphate hydrolases"/>
    <property type="match status" value="2"/>
</dbReference>
<gene>
    <name evidence="2" type="ORF">EPD60_07100</name>
</gene>
<feature type="domain" description="ATPase AAA-type core" evidence="1">
    <location>
        <begin position="1240"/>
        <end position="1508"/>
    </location>
</feature>
<evidence type="ECO:0000313" key="2">
    <source>
        <dbReference type="EMBL" id="TCJ17071.1"/>
    </source>
</evidence>
<dbReference type="RefSeq" id="WP_131448291.1">
    <property type="nucleotide sequence ID" value="NZ_SJZI01000009.1"/>
</dbReference>
<dbReference type="GO" id="GO:0005524">
    <property type="term" value="F:ATP binding"/>
    <property type="evidence" value="ECO:0007669"/>
    <property type="project" value="InterPro"/>
</dbReference>
<evidence type="ECO:0000259" key="1">
    <source>
        <dbReference type="Pfam" id="PF13304"/>
    </source>
</evidence>
<dbReference type="InterPro" id="IPR003959">
    <property type="entry name" value="ATPase_AAA_core"/>
</dbReference>
<dbReference type="InterPro" id="IPR051396">
    <property type="entry name" value="Bact_Antivir_Def_Nuclease"/>
</dbReference>
<comment type="caution">
    <text evidence="2">The sequence shown here is derived from an EMBL/GenBank/DDBJ whole genome shotgun (WGS) entry which is preliminary data.</text>
</comment>
<dbReference type="Gene3D" id="3.40.50.300">
    <property type="entry name" value="P-loop containing nucleotide triphosphate hydrolases"/>
    <property type="match status" value="3"/>
</dbReference>
<dbReference type="PANTHER" id="PTHR43581:SF4">
    <property type="entry name" value="ATP_GTP PHOSPHATASE"/>
    <property type="match status" value="1"/>
</dbReference>
<keyword evidence="3" id="KW-1185">Reference proteome</keyword>
<dbReference type="EMBL" id="SJZI01000009">
    <property type="protein sequence ID" value="TCJ17071.1"/>
    <property type="molecule type" value="Genomic_DNA"/>
</dbReference>
<sequence>MNVGHYLHFTTEFIEKIKNDPKKGLVFNKLEEIRAIDKPEGLNSIDSYSKGILVLKFVKGNTCRTIIEPQWVDINGSKVSVYFVRDFVSKKSFDYFWGTIIHPQLTSGEWLSKNPLPSFEVETFKAKFQSRLEETHNLPSLPPDITSWIQDFKIKIDFDVYEREAWVNYTSDRTSENGLQEKYILFFRDTIKAVLNNESELSKVKIECIDDDNKVFTAIHEPFEIGIIYSDFSDVAGKRVVVIHDGAIIKDQPQRWQNAIENIAKRKHPIRPDLLEISKDAFRAYPKWIITNDNEDLWIAIQRYEGSHNLSLLPEQVEFLNNFKFPAYINGQAGSGKSTMLYYLFANVFFYKVLGQFTGNIIFLTENENLLDKTAQAIIGLLSSNPEYSVGFTLEERDNARAYFTSFKNYLLDILPEEERENFTENKYLDFARFKDIFNESPSISKRYSAEEVWFVFSTYVYGYYEIEIVDTIDKYTDDKNGIPSKFRIVDNDSFSDILKLYHSFFRKLHEDGFWDKTRIVRKIRTYYPSKLPKQYVVVFCDEAQDFTRIELRLILQSSLFTSYDLSETDQIPVVFAGDALQTVSPTGFSDTRLHQMYFDAFSEAKFKYDKTRSTYNPEFNYRSSQPIVRLANVIQNFRMKALGEENAIAQKSKRVNLSATIPILHSKEWVEQEPNTEIFIKKFKFKTFIVPVDLNEENEYRQSQRLLSNGEITDVKSSIDAKGAEYSQVVVFGFGEYFLKEFQTLTWTAEYVDFKKRFFFNKLYVAITRAQNELVIIDSRESIDKFWKPLLSPPNNFEAWEIYEEINEILPIEPHTGLESILESTPDDALLNAKQDMEQGISDSNIGRLVVASNVFLMLGKVNEANNCLGYKEKIRKQWIRAGSHFEKAQNYEEASDCYFRGKSWENFKRTTRVRQGNKQEVRAIITKLMEDIPWTKDDVSKIYELRNIISDTISTIDWYNEFSNKLTVWISGVKNIEEKRSVAFVLESFVNENDIQLWKLVGQLYFESKLYNNSIEAWEKIVNVSEKPNYFPDYVKAHLLKADDENNEIDKILWSGRLLSLKISEGESVSASKQILSGFEQSRDTLFSHPIKTELIQHVFHAATILSNYDLISEIGPRLENEFKDAQRLAEILSTMIFTCRDEFVCGFLKERWAKAKYRQMINEAIDKGLALERINIEFDSFQFPFPQSNGHWTIDELNEIPDRIEVLTSSPPHHFKSITIKNFRRFGELKIANIGQFNIIVGNNNSGKTSLLEGLLFSHEPDVFLENALYTFKQRNNTSTYDLKDTRTLLNAIINQISKSETLEFTIADGRRFWSYEVRNPSNLELSEIKDIKDSDPRLFIGIKEKRSRIKISSRIDHISFDLNQASSIRKIPFIPFGKGYLDKLSEVYFDEVGSKRSVREHFVRHMSTFIPRIVDISIEPNSKTILIGESDGNVETSMPLYDYGEGANKLFRILVQLYAARDNKLMIDEIDAGIHYSKFEEYSRIILDVALELNVQIFATTHSEEWLKEFSESVRKHNNLKIKDRTRIITLERHVKNKNIVPVVREFSGFEYAMDNNFELRGHKL</sequence>
<evidence type="ECO:0000313" key="3">
    <source>
        <dbReference type="Proteomes" id="UP000295334"/>
    </source>
</evidence>
<dbReference type="OrthoDB" id="747555at2"/>
<accession>A0A4R1BII4</accession>
<dbReference type="SUPFAM" id="SSF48452">
    <property type="entry name" value="TPR-like"/>
    <property type="match status" value="1"/>
</dbReference>
<reference evidence="2 3" key="1">
    <citation type="submission" date="2019-03" db="EMBL/GenBank/DDBJ databases">
        <authorList>
            <person name="Kim M.K.M."/>
        </authorList>
    </citation>
    <scope>NUCLEOTIDE SEQUENCE [LARGE SCALE GENOMIC DNA]</scope>
    <source>
        <strain evidence="2 3">17J68-12</strain>
    </source>
</reference>
<dbReference type="InterPro" id="IPR011990">
    <property type="entry name" value="TPR-like_helical_dom_sf"/>
</dbReference>
<dbReference type="PANTHER" id="PTHR43581">
    <property type="entry name" value="ATP/GTP PHOSPHATASE"/>
    <property type="match status" value="1"/>
</dbReference>
<dbReference type="GO" id="GO:0016887">
    <property type="term" value="F:ATP hydrolysis activity"/>
    <property type="evidence" value="ECO:0007669"/>
    <property type="project" value="InterPro"/>
</dbReference>
<protein>
    <recommendedName>
        <fullName evidence="1">ATPase AAA-type core domain-containing protein</fullName>
    </recommendedName>
</protein>
<organism evidence="2 3">
    <name type="scientific">Flaviaesturariibacter flavus</name>
    <dbReference type="NCBI Taxonomy" id="2502780"/>
    <lineage>
        <taxon>Bacteria</taxon>
        <taxon>Pseudomonadati</taxon>
        <taxon>Bacteroidota</taxon>
        <taxon>Chitinophagia</taxon>
        <taxon>Chitinophagales</taxon>
        <taxon>Chitinophagaceae</taxon>
        <taxon>Flaviaestuariibacter</taxon>
    </lineage>
</organism>
<name>A0A4R1BII4_9BACT</name>
<dbReference type="Proteomes" id="UP000295334">
    <property type="component" value="Unassembled WGS sequence"/>
</dbReference>
<dbReference type="Pfam" id="PF13304">
    <property type="entry name" value="AAA_21"/>
    <property type="match status" value="1"/>
</dbReference>
<dbReference type="InterPro" id="IPR027417">
    <property type="entry name" value="P-loop_NTPase"/>
</dbReference>
<proteinExistence type="predicted"/>